<dbReference type="InterPro" id="IPR001245">
    <property type="entry name" value="Ser-Thr/Tyr_kinase_cat_dom"/>
</dbReference>
<keyword evidence="8" id="KW-0456">Lyase</keyword>
<dbReference type="PANTHER" id="PTHR11920:SF495">
    <property type="entry name" value="RECEPTOR-TYPE GUANYLATE CYCLASE GCY-7"/>
    <property type="match status" value="1"/>
</dbReference>
<dbReference type="AlphaFoldDB" id="A0AAD5MLE5"/>
<feature type="domain" description="Protein kinase" evidence="10">
    <location>
        <begin position="76"/>
        <end position="290"/>
    </location>
</feature>
<dbReference type="GO" id="GO:0005886">
    <property type="term" value="C:plasma membrane"/>
    <property type="evidence" value="ECO:0007669"/>
    <property type="project" value="TreeGrafter"/>
</dbReference>
<dbReference type="Gene3D" id="1.10.510.10">
    <property type="entry name" value="Transferase(Phosphotransferase) domain 1"/>
    <property type="match status" value="1"/>
</dbReference>
<comment type="subcellular location">
    <subcellularLocation>
        <location evidence="2">Membrane</location>
    </subcellularLocation>
</comment>
<dbReference type="GO" id="GO:0004383">
    <property type="term" value="F:guanylate cyclase activity"/>
    <property type="evidence" value="ECO:0007669"/>
    <property type="project" value="UniProtKB-EC"/>
</dbReference>
<dbReference type="PANTHER" id="PTHR11920">
    <property type="entry name" value="GUANYLYL CYCLASE"/>
    <property type="match status" value="1"/>
</dbReference>
<evidence type="ECO:0000313" key="11">
    <source>
        <dbReference type="EMBL" id="KAJ1358083.1"/>
    </source>
</evidence>
<evidence type="ECO:0000256" key="2">
    <source>
        <dbReference type="ARBA" id="ARBA00004370"/>
    </source>
</evidence>
<proteinExistence type="predicted"/>
<keyword evidence="4" id="KW-0812">Transmembrane</keyword>
<evidence type="ECO:0000256" key="3">
    <source>
        <dbReference type="ARBA" id="ARBA00012202"/>
    </source>
</evidence>
<sequence length="290" mass="33321">MGSGERPGDYDKFGREVISRMKDPPFNCVDDCIGEEYSYAAAYAGQLCDSVYLYARALNSTLKQNASAFRNGTAILQNIEMTFNGTSGEVRMGKNRLRIPIFYFDALDTNYKQRLYGTISVEGSQGSKKKDTMHVNKLWQIPFSALEVINSKTNERIAAMKHGAGFNVDARRQEIRQMRELTNDNLNRFIGFCLDGPQMMSLWKYCSRGSLNDIIMNRPTMMDSFFINALIRDIVHGLHFIHQSFLHHHGLLTSKCCLVDEHWKVKISSYGMQELRKFDRRLPEDAERIK</sequence>
<dbReference type="InterPro" id="IPR028082">
    <property type="entry name" value="Peripla_BP_I"/>
</dbReference>
<dbReference type="Pfam" id="PF07714">
    <property type="entry name" value="PK_Tyr_Ser-Thr"/>
    <property type="match status" value="1"/>
</dbReference>
<keyword evidence="9" id="KW-0141">cGMP biosynthesis</keyword>
<dbReference type="Gene3D" id="3.40.50.2300">
    <property type="match status" value="1"/>
</dbReference>
<dbReference type="GO" id="GO:0001653">
    <property type="term" value="F:peptide receptor activity"/>
    <property type="evidence" value="ECO:0007669"/>
    <property type="project" value="TreeGrafter"/>
</dbReference>
<protein>
    <recommendedName>
        <fullName evidence="3">guanylate cyclase</fullName>
        <ecNumber evidence="3">4.6.1.2</ecNumber>
    </recommendedName>
</protein>
<keyword evidence="6" id="KW-1133">Transmembrane helix</keyword>
<dbReference type="GO" id="GO:0007168">
    <property type="term" value="P:receptor guanylyl cyclase signaling pathway"/>
    <property type="evidence" value="ECO:0007669"/>
    <property type="project" value="TreeGrafter"/>
</dbReference>
<dbReference type="SUPFAM" id="SSF53822">
    <property type="entry name" value="Periplasmic binding protein-like I"/>
    <property type="match status" value="1"/>
</dbReference>
<evidence type="ECO:0000256" key="8">
    <source>
        <dbReference type="ARBA" id="ARBA00023239"/>
    </source>
</evidence>
<dbReference type="InterPro" id="IPR001828">
    <property type="entry name" value="ANF_lig-bd_rcpt"/>
</dbReference>
<evidence type="ECO:0000313" key="12">
    <source>
        <dbReference type="Proteomes" id="UP001196413"/>
    </source>
</evidence>
<evidence type="ECO:0000256" key="6">
    <source>
        <dbReference type="ARBA" id="ARBA00022989"/>
    </source>
</evidence>
<evidence type="ECO:0000256" key="5">
    <source>
        <dbReference type="ARBA" id="ARBA00022741"/>
    </source>
</evidence>
<evidence type="ECO:0000256" key="1">
    <source>
        <dbReference type="ARBA" id="ARBA00001436"/>
    </source>
</evidence>
<dbReference type="EMBL" id="JAHQIW010003295">
    <property type="protein sequence ID" value="KAJ1358083.1"/>
    <property type="molecule type" value="Genomic_DNA"/>
</dbReference>
<evidence type="ECO:0000256" key="4">
    <source>
        <dbReference type="ARBA" id="ARBA00022692"/>
    </source>
</evidence>
<keyword evidence="12" id="KW-1185">Reference proteome</keyword>
<comment type="caution">
    <text evidence="11">The sequence shown here is derived from an EMBL/GenBank/DDBJ whole genome shotgun (WGS) entry which is preliminary data.</text>
</comment>
<dbReference type="InterPro" id="IPR000719">
    <property type="entry name" value="Prot_kinase_dom"/>
</dbReference>
<accession>A0AAD5MLE5</accession>
<dbReference type="PROSITE" id="PS50011">
    <property type="entry name" value="PROTEIN_KINASE_DOM"/>
    <property type="match status" value="1"/>
</dbReference>
<dbReference type="InterPro" id="IPR011009">
    <property type="entry name" value="Kinase-like_dom_sf"/>
</dbReference>
<dbReference type="Proteomes" id="UP001196413">
    <property type="component" value="Unassembled WGS sequence"/>
</dbReference>
<gene>
    <name evidence="11" type="primary">NPR2_4</name>
    <name evidence="11" type="ORF">KIN20_016393</name>
</gene>
<dbReference type="SUPFAM" id="SSF56112">
    <property type="entry name" value="Protein kinase-like (PK-like)"/>
    <property type="match status" value="1"/>
</dbReference>
<name>A0AAD5MLE5_PARTN</name>
<keyword evidence="5" id="KW-0547">Nucleotide-binding</keyword>
<evidence type="ECO:0000259" key="10">
    <source>
        <dbReference type="PROSITE" id="PS50011"/>
    </source>
</evidence>
<dbReference type="EC" id="4.6.1.2" evidence="3"/>
<dbReference type="GO" id="GO:0004016">
    <property type="term" value="F:adenylate cyclase activity"/>
    <property type="evidence" value="ECO:0007669"/>
    <property type="project" value="TreeGrafter"/>
</dbReference>
<dbReference type="GO" id="GO:0005524">
    <property type="term" value="F:ATP binding"/>
    <property type="evidence" value="ECO:0007669"/>
    <property type="project" value="InterPro"/>
</dbReference>
<comment type="catalytic activity">
    <reaction evidence="1">
        <text>GTP = 3',5'-cyclic GMP + diphosphate</text>
        <dbReference type="Rhea" id="RHEA:13665"/>
        <dbReference type="ChEBI" id="CHEBI:33019"/>
        <dbReference type="ChEBI" id="CHEBI:37565"/>
        <dbReference type="ChEBI" id="CHEBI:57746"/>
        <dbReference type="EC" id="4.6.1.2"/>
    </reaction>
</comment>
<dbReference type="Pfam" id="PF01094">
    <property type="entry name" value="ANF_receptor"/>
    <property type="match status" value="1"/>
</dbReference>
<evidence type="ECO:0000256" key="9">
    <source>
        <dbReference type="ARBA" id="ARBA00023293"/>
    </source>
</evidence>
<evidence type="ECO:0000256" key="7">
    <source>
        <dbReference type="ARBA" id="ARBA00023136"/>
    </source>
</evidence>
<organism evidence="11 12">
    <name type="scientific">Parelaphostrongylus tenuis</name>
    <name type="common">Meningeal worm</name>
    <dbReference type="NCBI Taxonomy" id="148309"/>
    <lineage>
        <taxon>Eukaryota</taxon>
        <taxon>Metazoa</taxon>
        <taxon>Ecdysozoa</taxon>
        <taxon>Nematoda</taxon>
        <taxon>Chromadorea</taxon>
        <taxon>Rhabditida</taxon>
        <taxon>Rhabditina</taxon>
        <taxon>Rhabditomorpha</taxon>
        <taxon>Strongyloidea</taxon>
        <taxon>Metastrongylidae</taxon>
        <taxon>Parelaphostrongylus</taxon>
    </lineage>
</organism>
<dbReference type="GO" id="GO:0004672">
    <property type="term" value="F:protein kinase activity"/>
    <property type="evidence" value="ECO:0007669"/>
    <property type="project" value="InterPro"/>
</dbReference>
<reference evidence="11" key="1">
    <citation type="submission" date="2021-06" db="EMBL/GenBank/DDBJ databases">
        <title>Parelaphostrongylus tenuis whole genome reference sequence.</title>
        <authorList>
            <person name="Garwood T.J."/>
            <person name="Larsen P.A."/>
            <person name="Fountain-Jones N.M."/>
            <person name="Garbe J.R."/>
            <person name="Macchietto M.G."/>
            <person name="Kania S.A."/>
            <person name="Gerhold R.W."/>
            <person name="Richards J.E."/>
            <person name="Wolf T.M."/>
        </authorList>
    </citation>
    <scope>NUCLEOTIDE SEQUENCE</scope>
    <source>
        <strain evidence="11">MNPRO001-30</strain>
        <tissue evidence="11">Meninges</tissue>
    </source>
</reference>
<dbReference type="InterPro" id="IPR050401">
    <property type="entry name" value="Cyclic_nucleotide_synthase"/>
</dbReference>
<keyword evidence="7" id="KW-0472">Membrane</keyword>